<dbReference type="OrthoDB" id="3344043at2759"/>
<gene>
    <name evidence="1" type="ORF">EV356DRAFT_528272</name>
</gene>
<reference evidence="1" key="1">
    <citation type="journal article" date="2020" name="Stud. Mycol.">
        <title>101 Dothideomycetes genomes: a test case for predicting lifestyles and emergence of pathogens.</title>
        <authorList>
            <person name="Haridas S."/>
            <person name="Albert R."/>
            <person name="Binder M."/>
            <person name="Bloem J."/>
            <person name="Labutti K."/>
            <person name="Salamov A."/>
            <person name="Andreopoulos B."/>
            <person name="Baker S."/>
            <person name="Barry K."/>
            <person name="Bills G."/>
            <person name="Bluhm B."/>
            <person name="Cannon C."/>
            <person name="Castanera R."/>
            <person name="Culley D."/>
            <person name="Daum C."/>
            <person name="Ezra D."/>
            <person name="Gonzalez J."/>
            <person name="Henrissat B."/>
            <person name="Kuo A."/>
            <person name="Liang C."/>
            <person name="Lipzen A."/>
            <person name="Lutzoni F."/>
            <person name="Magnuson J."/>
            <person name="Mondo S."/>
            <person name="Nolan M."/>
            <person name="Ohm R."/>
            <person name="Pangilinan J."/>
            <person name="Park H.-J."/>
            <person name="Ramirez L."/>
            <person name="Alfaro M."/>
            <person name="Sun H."/>
            <person name="Tritt A."/>
            <person name="Yoshinaga Y."/>
            <person name="Zwiers L.-H."/>
            <person name="Turgeon B."/>
            <person name="Goodwin S."/>
            <person name="Spatafora J."/>
            <person name="Crous P."/>
            <person name="Grigoriev I."/>
        </authorList>
    </citation>
    <scope>NUCLEOTIDE SEQUENCE</scope>
    <source>
        <strain evidence="1">Tuck. ex Michener</strain>
    </source>
</reference>
<dbReference type="AlphaFoldDB" id="A0A6A6HPB2"/>
<evidence type="ECO:0000313" key="2">
    <source>
        <dbReference type="Proteomes" id="UP000800092"/>
    </source>
</evidence>
<dbReference type="Proteomes" id="UP000800092">
    <property type="component" value="Unassembled WGS sequence"/>
</dbReference>
<sequence>MSNTSANGDGPSSVPNQALAIGSHLSTSGQISWTSLAKMPFSTTVDILSRISAAGVDPYTIVVGQNLGSLFNMTNAGRQNVVDALAKLQSFASIGKILWFGFGINHLVREMGKTEEGQLCLALCASISEFCQNDLGAEVLLEMAKTSKAPDRYLPSVFEWKALLDTCAGILSSTTLPQLAEKYMALHPYRRGIGYEPLQVLIKDQRGCSSPNSLARALLAIAEVSRGDLACVTLIGGADAGWLGAFAEYFFQLSVQIILASSKEETLHRSGNDNVAVQLLIVYEDQRSSKMTEVQTTERTFKLEDITEMIQSDSPDRYGTASVAGRLQWRNALYTVFGTDFKKLSSNQRSLGGAIGSLARIIKSISTGEKFIKHYKNEFWPYSHAESYGKGLIAQVTYFFPELASQRDVMEEEVRNDTAWALSQYEAYTTSLKIACNCKLCQGFVVGQEPYCLVLIVEVIVAISCMMAHVDLPVPLSPTRLGFEAFYARQFGVRSALDVHDVNSDMCKRHEELGIIYFALESISFKASPLLDALVMFSGRPHKPHTPTESKRQFSALSSNGICVYWRALNKDSGGCLACQMSVVLGHIELNGKTHRMITDYDLSDGDDWKDAVRATTSYAFEDFSLCVRETPTGLKLNLRNVEHNSGISLPWSDEGAHKLLNKLR</sequence>
<evidence type="ECO:0000313" key="1">
    <source>
        <dbReference type="EMBL" id="KAF2239699.1"/>
    </source>
</evidence>
<protein>
    <submittedName>
        <fullName evidence="1">Uncharacterized protein</fullName>
    </submittedName>
</protein>
<dbReference type="EMBL" id="ML991772">
    <property type="protein sequence ID" value="KAF2239699.1"/>
    <property type="molecule type" value="Genomic_DNA"/>
</dbReference>
<proteinExistence type="predicted"/>
<name>A0A6A6HPB2_VIRVR</name>
<accession>A0A6A6HPB2</accession>
<keyword evidence="2" id="KW-1185">Reference proteome</keyword>
<organism evidence="1 2">
    <name type="scientific">Viridothelium virens</name>
    <name type="common">Speckled blister lichen</name>
    <name type="synonym">Trypethelium virens</name>
    <dbReference type="NCBI Taxonomy" id="1048519"/>
    <lineage>
        <taxon>Eukaryota</taxon>
        <taxon>Fungi</taxon>
        <taxon>Dikarya</taxon>
        <taxon>Ascomycota</taxon>
        <taxon>Pezizomycotina</taxon>
        <taxon>Dothideomycetes</taxon>
        <taxon>Dothideomycetes incertae sedis</taxon>
        <taxon>Trypetheliales</taxon>
        <taxon>Trypetheliaceae</taxon>
        <taxon>Viridothelium</taxon>
    </lineage>
</organism>